<dbReference type="AlphaFoldDB" id="A0A8S1XD94"/>
<dbReference type="PROSITE" id="PS50294">
    <property type="entry name" value="WD_REPEATS_REGION"/>
    <property type="match status" value="2"/>
</dbReference>
<proteinExistence type="predicted"/>
<reference evidence="3" key="1">
    <citation type="submission" date="2021-01" db="EMBL/GenBank/DDBJ databases">
        <authorList>
            <consortium name="Genoscope - CEA"/>
            <person name="William W."/>
        </authorList>
    </citation>
    <scope>NUCLEOTIDE SEQUENCE</scope>
</reference>
<evidence type="ECO:0000256" key="1">
    <source>
        <dbReference type="PROSITE-ProRule" id="PRU00221"/>
    </source>
</evidence>
<dbReference type="Proteomes" id="UP000689195">
    <property type="component" value="Unassembled WGS sequence"/>
</dbReference>
<feature type="repeat" description="WD" evidence="1">
    <location>
        <begin position="260"/>
        <end position="292"/>
    </location>
</feature>
<dbReference type="OrthoDB" id="674604at2759"/>
<dbReference type="GO" id="GO:0097361">
    <property type="term" value="C:cytosolic [4Fe-4S] assembly targeting complex"/>
    <property type="evidence" value="ECO:0007669"/>
    <property type="project" value="TreeGrafter"/>
</dbReference>
<feature type="repeat" description="WD" evidence="1">
    <location>
        <begin position="351"/>
        <end position="382"/>
    </location>
</feature>
<sequence>MFKPKMIENENILQCIKKHSHPITSVNLDPNIEMEKRFLCDECLKDYKQKPKFSKIQSIFLDIEEEQNKKVKIIENIILTNIRQVEVIKNHLNSLRFNIIQLLDGMIMTTNDWIQTLMQKGIQCQEYSIIKEIDNFINQVQSNDLKILNSQILQINETWIPKVNSKLNQFINFYQYINCKKAIDDLKSLNVQLEQFEQNIGYQQKQQDSIKLQLIDSFKQKDRCRAIAFDQSGQIMVTSSRKFIKIWKFIDGKYKYIQTLEGHSDYIFCFVFSMKQQAFLSGSVDKSIKLWKSSFETQFQCTIAVEFHTAWVLNMILNQKEDLLFSGSRDSTINVWKVDLLQNQLNYLYTLYKHTKDVDALSLNQSESTLVSYGLDKQIIIWMKKSEDIYEFKYVVKQSIDIDGCKVKFLKDDVFILVTGSYQLDKVFIFELKDGVFQENNEQSIQLIENNQIEDYGLCPIVYNQNNNIIFLRHKKHIYLIRQSTSGKFQIAQILNCETQSIDGGMTNNGKYLVFWDYQTKNYSQYLIEYL</sequence>
<dbReference type="PANTHER" id="PTHR19920">
    <property type="entry name" value="WD40 PROTEIN CIAO1"/>
    <property type="match status" value="1"/>
</dbReference>
<dbReference type="GO" id="GO:0016226">
    <property type="term" value="P:iron-sulfur cluster assembly"/>
    <property type="evidence" value="ECO:0007669"/>
    <property type="project" value="TreeGrafter"/>
</dbReference>
<name>A0A8S1XD94_9CILI</name>
<keyword evidence="2" id="KW-0175">Coiled coil</keyword>
<dbReference type="PROSITE" id="PS50082">
    <property type="entry name" value="WD_REPEATS_2"/>
    <property type="match status" value="3"/>
</dbReference>
<dbReference type="InterPro" id="IPR001680">
    <property type="entry name" value="WD40_rpt"/>
</dbReference>
<feature type="coiled-coil region" evidence="2">
    <location>
        <begin position="179"/>
        <end position="206"/>
    </location>
</feature>
<dbReference type="SMART" id="SM00320">
    <property type="entry name" value="WD40"/>
    <property type="match status" value="4"/>
</dbReference>
<keyword evidence="4" id="KW-1185">Reference proteome</keyword>
<dbReference type="EMBL" id="CAJJDO010000120">
    <property type="protein sequence ID" value="CAD8198833.1"/>
    <property type="molecule type" value="Genomic_DNA"/>
</dbReference>
<keyword evidence="1" id="KW-0853">WD repeat</keyword>
<evidence type="ECO:0000256" key="2">
    <source>
        <dbReference type="SAM" id="Coils"/>
    </source>
</evidence>
<evidence type="ECO:0000313" key="3">
    <source>
        <dbReference type="EMBL" id="CAD8198833.1"/>
    </source>
</evidence>
<accession>A0A8S1XD94</accession>
<protein>
    <recommendedName>
        <fullName evidence="5">WD40-repeat-containing domain</fullName>
    </recommendedName>
</protein>
<evidence type="ECO:0008006" key="5">
    <source>
        <dbReference type="Google" id="ProtNLM"/>
    </source>
</evidence>
<feature type="repeat" description="WD" evidence="1">
    <location>
        <begin position="305"/>
        <end position="339"/>
    </location>
</feature>
<evidence type="ECO:0000313" key="4">
    <source>
        <dbReference type="Proteomes" id="UP000689195"/>
    </source>
</evidence>
<dbReference type="Pfam" id="PF00400">
    <property type="entry name" value="WD40"/>
    <property type="match status" value="4"/>
</dbReference>
<dbReference type="PANTHER" id="PTHR19920:SF0">
    <property type="entry name" value="CYTOSOLIC IRON-SULFUR PROTEIN ASSEMBLY PROTEIN CIAO1-RELATED"/>
    <property type="match status" value="1"/>
</dbReference>
<gene>
    <name evidence="3" type="ORF">PPENT_87.1.T1200025</name>
</gene>
<organism evidence="3 4">
    <name type="scientific">Paramecium pentaurelia</name>
    <dbReference type="NCBI Taxonomy" id="43138"/>
    <lineage>
        <taxon>Eukaryota</taxon>
        <taxon>Sar</taxon>
        <taxon>Alveolata</taxon>
        <taxon>Ciliophora</taxon>
        <taxon>Intramacronucleata</taxon>
        <taxon>Oligohymenophorea</taxon>
        <taxon>Peniculida</taxon>
        <taxon>Parameciidae</taxon>
        <taxon>Paramecium</taxon>
    </lineage>
</organism>
<comment type="caution">
    <text evidence="3">The sequence shown here is derived from an EMBL/GenBank/DDBJ whole genome shotgun (WGS) entry which is preliminary data.</text>
</comment>